<protein>
    <submittedName>
        <fullName evidence="2">Pkinase domain-containing protein</fullName>
    </submittedName>
</protein>
<sequence>MYPHANPQALDLLGKLLAFDPAKRISCEQALSHPYLAVWHDPSDEPVCSSTFDFGFEEEDSVEGMRQLIVDEVNAFRHAVRSQARAAGAARRQDPLPVPSRDDVINSPLSEKAPANGATSSYTRDSGRVPSPVVDDPSADLVRELEQHNLGRIDECGGKGRMYSYAPLTAFEAELFSACTYEQEHEQHYQMSFFNYAYTVPFPKNSKISWAQAFEALRHKAREPMAFVPVIASCEVLEENSKYIKRKVALKTGLEMTEDIDLYAPSLITFKSNTGAFVTNLISENAEGERFLTFTFLMPLPGVEPGSEAEATRKKEMKEASKGAVAQSLKVTLEMFEEGKLN</sequence>
<dbReference type="OrthoDB" id="2320332at2759"/>
<gene>
    <name evidence="2" type="ORF">AG1IA_03987</name>
</gene>
<dbReference type="InterPro" id="IPR023393">
    <property type="entry name" value="START-like_dom_sf"/>
</dbReference>
<feature type="region of interest" description="Disordered" evidence="1">
    <location>
        <begin position="86"/>
        <end position="134"/>
    </location>
</feature>
<evidence type="ECO:0000313" key="3">
    <source>
        <dbReference type="Proteomes" id="UP000011668"/>
    </source>
</evidence>
<dbReference type="HOGENOM" id="CLU_811774_0_0_1"/>
<keyword evidence="3" id="KW-1185">Reference proteome</keyword>
<dbReference type="SUPFAM" id="SSF56112">
    <property type="entry name" value="Protein kinase-like (PK-like)"/>
    <property type="match status" value="1"/>
</dbReference>
<keyword evidence="2" id="KW-0808">Transferase</keyword>
<dbReference type="STRING" id="983506.L8X041"/>
<dbReference type="SUPFAM" id="SSF55961">
    <property type="entry name" value="Bet v1-like"/>
    <property type="match status" value="1"/>
</dbReference>
<dbReference type="Gene3D" id="3.30.530.20">
    <property type="match status" value="1"/>
</dbReference>
<dbReference type="InterPro" id="IPR015075">
    <property type="entry name" value="AtaL"/>
</dbReference>
<dbReference type="Gene3D" id="3.30.200.20">
    <property type="entry name" value="Phosphorylase Kinase, domain 1"/>
    <property type="match status" value="1"/>
</dbReference>
<evidence type="ECO:0000256" key="1">
    <source>
        <dbReference type="SAM" id="MobiDB-lite"/>
    </source>
</evidence>
<dbReference type="Proteomes" id="UP000011668">
    <property type="component" value="Unassembled WGS sequence"/>
</dbReference>
<dbReference type="Gene3D" id="1.10.510.10">
    <property type="entry name" value="Transferase(Phosphotransferase) domain 1"/>
    <property type="match status" value="1"/>
</dbReference>
<dbReference type="AlphaFoldDB" id="L8X041"/>
<dbReference type="EMBL" id="AFRT01000956">
    <property type="protein sequence ID" value="ELU41989.1"/>
    <property type="molecule type" value="Genomic_DNA"/>
</dbReference>
<dbReference type="InterPro" id="IPR011009">
    <property type="entry name" value="Kinase-like_dom_sf"/>
</dbReference>
<accession>L8X041</accession>
<comment type="caution">
    <text evidence="2">The sequence shown here is derived from an EMBL/GenBank/DDBJ whole genome shotgun (WGS) entry which is preliminary data.</text>
</comment>
<evidence type="ECO:0000313" key="2">
    <source>
        <dbReference type="EMBL" id="ELU41989.1"/>
    </source>
</evidence>
<dbReference type="Pfam" id="PF08982">
    <property type="entry name" value="AtaL"/>
    <property type="match status" value="1"/>
</dbReference>
<dbReference type="GO" id="GO:0016301">
    <property type="term" value="F:kinase activity"/>
    <property type="evidence" value="ECO:0007669"/>
    <property type="project" value="UniProtKB-KW"/>
</dbReference>
<reference evidence="2 3" key="1">
    <citation type="journal article" date="2013" name="Nat. Commun.">
        <title>The evolution and pathogenic mechanisms of the rice sheath blight pathogen.</title>
        <authorList>
            <person name="Zheng A."/>
            <person name="Lin R."/>
            <person name="Xu L."/>
            <person name="Qin P."/>
            <person name="Tang C."/>
            <person name="Ai P."/>
            <person name="Zhang D."/>
            <person name="Liu Y."/>
            <person name="Sun Z."/>
            <person name="Feng H."/>
            <person name="Wang Y."/>
            <person name="Chen Y."/>
            <person name="Liang X."/>
            <person name="Fu R."/>
            <person name="Li Q."/>
            <person name="Zhang J."/>
            <person name="Yu X."/>
            <person name="Xie Z."/>
            <person name="Ding L."/>
            <person name="Guan P."/>
            <person name="Tang J."/>
            <person name="Liang Y."/>
            <person name="Wang S."/>
            <person name="Deng Q."/>
            <person name="Li S."/>
            <person name="Zhu J."/>
            <person name="Wang L."/>
            <person name="Liu H."/>
            <person name="Li P."/>
        </authorList>
    </citation>
    <scope>NUCLEOTIDE SEQUENCE [LARGE SCALE GENOMIC DNA]</scope>
    <source>
        <strain evidence="3">AG-1 IA</strain>
    </source>
</reference>
<keyword evidence="2" id="KW-0418">Kinase</keyword>
<proteinExistence type="predicted"/>
<name>L8X041_THACA</name>
<organism evidence="2 3">
    <name type="scientific">Thanatephorus cucumeris (strain AG1-IA)</name>
    <name type="common">Rice sheath blight fungus</name>
    <name type="synonym">Rhizoctonia solani</name>
    <dbReference type="NCBI Taxonomy" id="983506"/>
    <lineage>
        <taxon>Eukaryota</taxon>
        <taxon>Fungi</taxon>
        <taxon>Dikarya</taxon>
        <taxon>Basidiomycota</taxon>
        <taxon>Agaricomycotina</taxon>
        <taxon>Agaricomycetes</taxon>
        <taxon>Cantharellales</taxon>
        <taxon>Ceratobasidiaceae</taxon>
        <taxon>Rhizoctonia</taxon>
        <taxon>Rhizoctonia solani AG-1</taxon>
    </lineage>
</organism>